<proteinExistence type="predicted"/>
<organism evidence="3 4">
    <name type="scientific">Photobacterium kishitanii</name>
    <dbReference type="NCBI Taxonomy" id="318456"/>
    <lineage>
        <taxon>Bacteria</taxon>
        <taxon>Pseudomonadati</taxon>
        <taxon>Pseudomonadota</taxon>
        <taxon>Gammaproteobacteria</taxon>
        <taxon>Vibrionales</taxon>
        <taxon>Vibrionaceae</taxon>
        <taxon>Photobacterium</taxon>
    </lineage>
</organism>
<dbReference type="InterPro" id="IPR009468">
    <property type="entry name" value="DUF1090"/>
</dbReference>
<feature type="coiled-coil region" evidence="1">
    <location>
        <begin position="74"/>
        <end position="127"/>
    </location>
</feature>
<evidence type="ECO:0000256" key="2">
    <source>
        <dbReference type="SAM" id="SignalP"/>
    </source>
</evidence>
<keyword evidence="2" id="KW-0732">Signal</keyword>
<dbReference type="Pfam" id="PF06476">
    <property type="entry name" value="DUF1090"/>
    <property type="match status" value="1"/>
</dbReference>
<accession>A0A2T3KBM4</accession>
<feature type="signal peptide" evidence="2">
    <location>
        <begin position="1"/>
        <end position="25"/>
    </location>
</feature>
<evidence type="ECO:0000313" key="4">
    <source>
        <dbReference type="Proteomes" id="UP000241426"/>
    </source>
</evidence>
<reference evidence="3 4" key="1">
    <citation type="submission" date="2018-01" db="EMBL/GenBank/DDBJ databases">
        <title>Whole genome sequencing of Histamine producing bacteria.</title>
        <authorList>
            <person name="Butler K."/>
        </authorList>
    </citation>
    <scope>NUCLEOTIDE SEQUENCE [LARGE SCALE GENOMIC DNA]</scope>
    <source>
        <strain evidence="3 4">FS-7.2</strain>
    </source>
</reference>
<protein>
    <submittedName>
        <fullName evidence="3">DUF1090 domain-containing protein</fullName>
    </submittedName>
</protein>
<dbReference type="EMBL" id="PYNF01000036">
    <property type="protein sequence ID" value="PSU91872.1"/>
    <property type="molecule type" value="Genomic_DNA"/>
</dbReference>
<name>A0A2T3KBM4_9GAMM</name>
<gene>
    <name evidence="3" type="ORF">C9J27_22770</name>
</gene>
<sequence>MVMLNNIAILTILLTILLLSTTVRATEITGCAVKKQEIKIQISYAKEYNNTHQLKGLQKALAEVNFHCTDESLKAKQLKNIANKEKKVEERKQELIEAKENGKINKINNKERKLQEAIDELKDAKNTYLHYFK</sequence>
<feature type="chain" id="PRO_5015581143" evidence="2">
    <location>
        <begin position="26"/>
        <end position="133"/>
    </location>
</feature>
<comment type="caution">
    <text evidence="3">The sequence shown here is derived from an EMBL/GenBank/DDBJ whole genome shotgun (WGS) entry which is preliminary data.</text>
</comment>
<dbReference type="Proteomes" id="UP000241426">
    <property type="component" value="Unassembled WGS sequence"/>
</dbReference>
<evidence type="ECO:0000313" key="3">
    <source>
        <dbReference type="EMBL" id="PSU91872.1"/>
    </source>
</evidence>
<keyword evidence="1" id="KW-0175">Coiled coil</keyword>
<dbReference type="AlphaFoldDB" id="A0A2T3KBM4"/>
<evidence type="ECO:0000256" key="1">
    <source>
        <dbReference type="SAM" id="Coils"/>
    </source>
</evidence>